<sequence length="91" mass="9980">MAGEPEDADVEQVRHLAKAAIRALTDLRTVEDAADVPVRAVAYNKADGSIVARFDEENGVVFGDDRPFPWSSKYLRGPFILLWPPVDGVAK</sequence>
<protein>
    <submittedName>
        <fullName evidence="1">Uncharacterized protein</fullName>
    </submittedName>
</protein>
<organism evidence="1 2">
    <name type="scientific">Mycolicibacterium fortuitum subsp. acetamidolyticum</name>
    <dbReference type="NCBI Taxonomy" id="144550"/>
    <lineage>
        <taxon>Bacteria</taxon>
        <taxon>Bacillati</taxon>
        <taxon>Actinomycetota</taxon>
        <taxon>Actinomycetes</taxon>
        <taxon>Mycobacteriales</taxon>
        <taxon>Mycobacteriaceae</taxon>
        <taxon>Mycolicibacterium</taxon>
    </lineage>
</organism>
<comment type="caution">
    <text evidence="1">The sequence shown here is derived from an EMBL/GenBank/DDBJ whole genome shotgun (WGS) entry which is preliminary data.</text>
</comment>
<proteinExistence type="predicted"/>
<reference evidence="2" key="2">
    <citation type="submission" date="2016-02" db="EMBL/GenBank/DDBJ databases">
        <title>Draft genome sequence of five rapidly growing Mycobacterium species.</title>
        <authorList>
            <person name="Katahira K."/>
            <person name="Gotou Y."/>
            <person name="Iida K."/>
            <person name="Ogura Y."/>
            <person name="Hayashi T."/>
        </authorList>
    </citation>
    <scope>NUCLEOTIDE SEQUENCE [LARGE SCALE GENOMIC DNA]</scope>
    <source>
        <strain evidence="2">JCM6368</strain>
    </source>
</reference>
<name>A0A100WND0_MYCFO</name>
<dbReference type="AlphaFoldDB" id="A0A100WND0"/>
<gene>
    <name evidence="1" type="ORF">RMCFA_1366</name>
</gene>
<dbReference type="EMBL" id="BCSZ01000012">
    <property type="protein sequence ID" value="GAT01252.1"/>
    <property type="molecule type" value="Genomic_DNA"/>
</dbReference>
<reference evidence="1 2" key="1">
    <citation type="journal article" date="2016" name="Genome Announc.">
        <title>Draft Genome Sequences of Five Rapidly Growing Mycobacterium Species, M. thermoresistibile, M. fortuitum subsp. acetamidolyticum, M. canariasense, M. brisbanense, and M. novocastrense.</title>
        <authorList>
            <person name="Katahira K."/>
            <person name="Ogura Y."/>
            <person name="Gotoh Y."/>
            <person name="Hayashi T."/>
        </authorList>
    </citation>
    <scope>NUCLEOTIDE SEQUENCE [LARGE SCALE GENOMIC DNA]</scope>
    <source>
        <strain evidence="1 2">JCM6368</strain>
    </source>
</reference>
<accession>A0A100WND0</accession>
<dbReference type="Proteomes" id="UP000069705">
    <property type="component" value="Unassembled WGS sequence"/>
</dbReference>
<dbReference type="RefSeq" id="WP_061262851.1">
    <property type="nucleotide sequence ID" value="NZ_BCSZ01000012.1"/>
</dbReference>
<evidence type="ECO:0000313" key="2">
    <source>
        <dbReference type="Proteomes" id="UP000069705"/>
    </source>
</evidence>
<evidence type="ECO:0000313" key="1">
    <source>
        <dbReference type="EMBL" id="GAT01252.1"/>
    </source>
</evidence>